<dbReference type="HOGENOM" id="CLU_009902_3_0_0"/>
<dbReference type="PROSITE" id="PS00143">
    <property type="entry name" value="INSULINASE"/>
    <property type="match status" value="1"/>
</dbReference>
<dbReference type="Proteomes" id="UP000002012">
    <property type="component" value="Chromosome"/>
</dbReference>
<evidence type="ECO:0000256" key="1">
    <source>
        <dbReference type="ARBA" id="ARBA00001947"/>
    </source>
</evidence>
<dbReference type="AlphaFoldDB" id="D4H5Z5"/>
<keyword evidence="7" id="KW-1185">Reference proteome</keyword>
<proteinExistence type="inferred from homology"/>
<dbReference type="Pfam" id="PF05193">
    <property type="entry name" value="Peptidase_M16_C"/>
    <property type="match status" value="1"/>
</dbReference>
<accession>D4H5Z5</accession>
<dbReference type="KEGG" id="dap:Dacet_0861"/>
<comment type="similarity">
    <text evidence="2 3">Belongs to the peptidase M16 family.</text>
</comment>
<dbReference type="PANTHER" id="PTHR11851">
    <property type="entry name" value="METALLOPROTEASE"/>
    <property type="match status" value="1"/>
</dbReference>
<dbReference type="InterPro" id="IPR001431">
    <property type="entry name" value="Pept_M16_Zn_BS"/>
</dbReference>
<name>D4H5Z5_DENA2</name>
<dbReference type="EMBL" id="CP001968">
    <property type="protein sequence ID" value="ADD67641.1"/>
    <property type="molecule type" value="Genomic_DNA"/>
</dbReference>
<organism evidence="6 7">
    <name type="scientific">Denitrovibrio acetiphilus (strain DSM 12809 / NBRC 114555 / N2460)</name>
    <dbReference type="NCBI Taxonomy" id="522772"/>
    <lineage>
        <taxon>Bacteria</taxon>
        <taxon>Pseudomonadati</taxon>
        <taxon>Deferribacterota</taxon>
        <taxon>Deferribacteres</taxon>
        <taxon>Deferribacterales</taxon>
        <taxon>Geovibrionaceae</taxon>
        <taxon>Denitrovibrio</taxon>
    </lineage>
</organism>
<dbReference type="Pfam" id="PF00675">
    <property type="entry name" value="Peptidase_M16"/>
    <property type="match status" value="1"/>
</dbReference>
<dbReference type="GO" id="GO:0006508">
    <property type="term" value="P:proteolysis"/>
    <property type="evidence" value="ECO:0007669"/>
    <property type="project" value="InterPro"/>
</dbReference>
<evidence type="ECO:0000313" key="7">
    <source>
        <dbReference type="Proteomes" id="UP000002012"/>
    </source>
</evidence>
<reference evidence="6 7" key="1">
    <citation type="journal article" date="2010" name="Stand. Genomic Sci.">
        <title>Complete genome sequence of Denitrovibrio acetiphilus type strain (N2460).</title>
        <authorList>
            <person name="Kiss H."/>
            <person name="Lang E."/>
            <person name="Lapidus A."/>
            <person name="Copeland A."/>
            <person name="Nolan M."/>
            <person name="Glavina Del Rio T."/>
            <person name="Chen F."/>
            <person name="Lucas S."/>
            <person name="Tice H."/>
            <person name="Cheng J.F."/>
            <person name="Han C."/>
            <person name="Goodwin L."/>
            <person name="Pitluck S."/>
            <person name="Liolios K."/>
            <person name="Pati A."/>
            <person name="Ivanova N."/>
            <person name="Mavromatis K."/>
            <person name="Chen A."/>
            <person name="Palaniappan K."/>
            <person name="Land M."/>
            <person name="Hauser L."/>
            <person name="Chang Y.J."/>
            <person name="Jeffries C.D."/>
            <person name="Detter J.C."/>
            <person name="Brettin T."/>
            <person name="Spring S."/>
            <person name="Rohde M."/>
            <person name="Goker M."/>
            <person name="Woyke T."/>
            <person name="Bristow J."/>
            <person name="Eisen J.A."/>
            <person name="Markowitz V."/>
            <person name="Hugenholtz P."/>
            <person name="Kyrpides N.C."/>
            <person name="Klenk H.P."/>
        </authorList>
    </citation>
    <scope>NUCLEOTIDE SEQUENCE [LARGE SCALE GENOMIC DNA]</scope>
    <source>
        <strain evidence="7">DSM 12809 / NBRC 114555 / N2460</strain>
    </source>
</reference>
<dbReference type="InterPro" id="IPR011765">
    <property type="entry name" value="Pept_M16_N"/>
</dbReference>
<evidence type="ECO:0000259" key="5">
    <source>
        <dbReference type="Pfam" id="PF05193"/>
    </source>
</evidence>
<dbReference type="GO" id="GO:0004222">
    <property type="term" value="F:metalloendopeptidase activity"/>
    <property type="evidence" value="ECO:0007669"/>
    <property type="project" value="InterPro"/>
</dbReference>
<dbReference type="OrthoDB" id="9811314at2"/>
<evidence type="ECO:0000256" key="2">
    <source>
        <dbReference type="ARBA" id="ARBA00007261"/>
    </source>
</evidence>
<dbReference type="SUPFAM" id="SSF63411">
    <property type="entry name" value="LuxS/MPP-like metallohydrolase"/>
    <property type="match status" value="2"/>
</dbReference>
<dbReference type="PaxDb" id="522772-Dacet_0861"/>
<sequence precursor="true">MIRKLLIAVFIIVIAGGNVLAQQIEKLDNGLTLIYKQIPNVNVVSVQAWIKTGSVNETQKENGISHFLEHMVFKGTDKFAPGDIDSLVESSGGVLNAATSKDYTFYYVTAPSHKAEVAFDTISEMVFHAKFIPEEIAKEKPVVVQEIKRKFDRPTAEMWTDFAEIMFGGTPYSREVIGTEDNVNAFTRDMLVDYYNRYYHPENMTLVVVGDTDFKKVRELADKYFSYKRQVSPGHRYSKITTLDLKENIEKTISKDLSQEYGIMSFPAEGLMESDVYSLEVLGEALSGGEFSALNLRMKYNNPLVNSITGGYYGVRTTGCFIFTYNAQPGRSDEIKSEILKIINDLSDILTDETIEKAKNRLKSQSVFQREKSSSEANDIGYSYTVGRPDYYHDFLENMNKVSKKSIMTSVKNIFDKKYLWLRTLPDKEK</sequence>
<evidence type="ECO:0000256" key="3">
    <source>
        <dbReference type="RuleBase" id="RU004447"/>
    </source>
</evidence>
<dbReference type="InterPro" id="IPR050361">
    <property type="entry name" value="MPP/UQCRC_Complex"/>
</dbReference>
<dbReference type="InterPro" id="IPR011249">
    <property type="entry name" value="Metalloenz_LuxS/M16"/>
</dbReference>
<feature type="domain" description="Peptidase M16 N-terminal" evidence="4">
    <location>
        <begin position="34"/>
        <end position="179"/>
    </location>
</feature>
<feature type="domain" description="Peptidase M16 C-terminal" evidence="5">
    <location>
        <begin position="186"/>
        <end position="362"/>
    </location>
</feature>
<dbReference type="PANTHER" id="PTHR11851:SF49">
    <property type="entry name" value="MITOCHONDRIAL-PROCESSING PEPTIDASE SUBUNIT ALPHA"/>
    <property type="match status" value="1"/>
</dbReference>
<comment type="cofactor">
    <cofactor evidence="1">
        <name>Zn(2+)</name>
        <dbReference type="ChEBI" id="CHEBI:29105"/>
    </cofactor>
</comment>
<dbReference type="GO" id="GO:0046872">
    <property type="term" value="F:metal ion binding"/>
    <property type="evidence" value="ECO:0007669"/>
    <property type="project" value="InterPro"/>
</dbReference>
<dbReference type="Gene3D" id="3.30.830.10">
    <property type="entry name" value="Metalloenzyme, LuxS/M16 peptidase-like"/>
    <property type="match status" value="2"/>
</dbReference>
<dbReference type="InParanoid" id="D4H5Z5"/>
<evidence type="ECO:0000313" key="6">
    <source>
        <dbReference type="EMBL" id="ADD67641.1"/>
    </source>
</evidence>
<dbReference type="eggNOG" id="COG0612">
    <property type="taxonomic scope" value="Bacteria"/>
</dbReference>
<dbReference type="InterPro" id="IPR007863">
    <property type="entry name" value="Peptidase_M16_C"/>
</dbReference>
<evidence type="ECO:0000259" key="4">
    <source>
        <dbReference type="Pfam" id="PF00675"/>
    </source>
</evidence>
<dbReference type="RefSeq" id="WP_013010172.1">
    <property type="nucleotide sequence ID" value="NC_013943.1"/>
</dbReference>
<protein>
    <submittedName>
        <fullName evidence="6">Peptidase M16 domain protein</fullName>
    </submittedName>
</protein>
<gene>
    <name evidence="6" type="ordered locus">Dacet_0861</name>
</gene>
<dbReference type="STRING" id="522772.Dacet_0861"/>